<evidence type="ECO:0000313" key="5">
    <source>
        <dbReference type="RefSeq" id="XP_022104464.1"/>
    </source>
</evidence>
<sequence length="338" mass="37641">MGDEMSGVVKCVVGVAVTVVVLILILVPVSFHGVEYYEMGFVRRRTSGAVDTSYVYQAGNHYIGLDAEFKVFKADAHMVTLESISVFTKERLEVKLDCNFQYFLRPEDLKLLHDTYDLQYEETLQNSAVDALKGATSDFTPRDFGSERANIEQVLFRAVRKRLGGTCCKPSCQDLPEGCEPGCKPLEDCTSEDKGLYADVRYFQLGFVELPNEVLSRNLQTLTQLEDGVGETYRQEEQLVRKTTEELVTIIENAAEEITQNATAQAALIGSRAQAESRATVETSHNLGLARIYADLNITGQDQKASLNYIRTLRDHQTVFLTVNFNSLVTGPVYGSSN</sequence>
<gene>
    <name evidence="4 5" type="primary">LOC110986673</name>
</gene>
<evidence type="ECO:0000259" key="2">
    <source>
        <dbReference type="Pfam" id="PF01145"/>
    </source>
</evidence>
<name>A0A8B7ZFT1_ACAPL</name>
<evidence type="ECO:0000256" key="1">
    <source>
        <dbReference type="SAM" id="Phobius"/>
    </source>
</evidence>
<dbReference type="GeneID" id="110986673"/>
<dbReference type="Proteomes" id="UP000694845">
    <property type="component" value="Unplaced"/>
</dbReference>
<keyword evidence="1" id="KW-1133">Transmembrane helix</keyword>
<evidence type="ECO:0000313" key="4">
    <source>
        <dbReference type="RefSeq" id="XP_022104456.1"/>
    </source>
</evidence>
<dbReference type="OMA" id="YLYWISI"/>
<keyword evidence="3" id="KW-1185">Reference proteome</keyword>
<keyword evidence="1" id="KW-0472">Membrane</keyword>
<evidence type="ECO:0000313" key="3">
    <source>
        <dbReference type="Proteomes" id="UP000694845"/>
    </source>
</evidence>
<accession>A0A8B7ZFT1</accession>
<keyword evidence="1" id="KW-0812">Transmembrane</keyword>
<dbReference type="Pfam" id="PF01145">
    <property type="entry name" value="Band_7"/>
    <property type="match status" value="1"/>
</dbReference>
<dbReference type="RefSeq" id="XP_022104464.1">
    <property type="nucleotide sequence ID" value="XM_022248772.1"/>
</dbReference>
<dbReference type="OrthoDB" id="5986675at2759"/>
<feature type="transmembrane region" description="Helical" evidence="1">
    <location>
        <begin position="12"/>
        <end position="34"/>
    </location>
</feature>
<dbReference type="RefSeq" id="XP_022104456.1">
    <property type="nucleotide sequence ID" value="XM_022248764.1"/>
</dbReference>
<proteinExistence type="predicted"/>
<feature type="domain" description="Band 7" evidence="2">
    <location>
        <begin position="38"/>
        <end position="164"/>
    </location>
</feature>
<protein>
    <submittedName>
        <fullName evidence="4 5">Uncharacterized protein LOC110986673</fullName>
    </submittedName>
</protein>
<dbReference type="AlphaFoldDB" id="A0A8B7ZFT1"/>
<dbReference type="KEGG" id="aplc:110986673"/>
<reference evidence="4 5" key="1">
    <citation type="submission" date="2025-04" db="UniProtKB">
        <authorList>
            <consortium name="RefSeq"/>
        </authorList>
    </citation>
    <scope>IDENTIFICATION</scope>
</reference>
<organism evidence="3 5">
    <name type="scientific">Acanthaster planci</name>
    <name type="common">Crown-of-thorns starfish</name>
    <dbReference type="NCBI Taxonomy" id="133434"/>
    <lineage>
        <taxon>Eukaryota</taxon>
        <taxon>Metazoa</taxon>
        <taxon>Echinodermata</taxon>
        <taxon>Eleutherozoa</taxon>
        <taxon>Asterozoa</taxon>
        <taxon>Asteroidea</taxon>
        <taxon>Valvatacea</taxon>
        <taxon>Valvatida</taxon>
        <taxon>Acanthasteridae</taxon>
        <taxon>Acanthaster</taxon>
    </lineage>
</organism>
<dbReference type="InterPro" id="IPR001107">
    <property type="entry name" value="Band_7"/>
</dbReference>